<dbReference type="SUPFAM" id="SSF53067">
    <property type="entry name" value="Actin-like ATPase domain"/>
    <property type="match status" value="2"/>
</dbReference>
<dbReference type="PANTHER" id="PTHR30005:SF0">
    <property type="entry name" value="RETROGRADE REGULATION PROTEIN 2"/>
    <property type="match status" value="1"/>
</dbReference>
<organism evidence="2 3">
    <name type="scientific">Pedobacter montanisoli</name>
    <dbReference type="NCBI Taxonomy" id="2923277"/>
    <lineage>
        <taxon>Bacteria</taxon>
        <taxon>Pseudomonadati</taxon>
        <taxon>Bacteroidota</taxon>
        <taxon>Sphingobacteriia</taxon>
        <taxon>Sphingobacteriales</taxon>
        <taxon>Sphingobacteriaceae</taxon>
        <taxon>Pedobacter</taxon>
    </lineage>
</organism>
<dbReference type="Gene3D" id="3.30.420.40">
    <property type="match status" value="1"/>
</dbReference>
<dbReference type="Gene3D" id="3.30.420.150">
    <property type="entry name" value="Exopolyphosphatase. Domain 2"/>
    <property type="match status" value="1"/>
</dbReference>
<evidence type="ECO:0000313" key="2">
    <source>
        <dbReference type="EMBL" id="MCJ0743566.1"/>
    </source>
</evidence>
<proteinExistence type="predicted"/>
<protein>
    <submittedName>
        <fullName evidence="2">Exopolyphosphatase</fullName>
    </submittedName>
</protein>
<dbReference type="Proteomes" id="UP001165460">
    <property type="component" value="Unassembled WGS sequence"/>
</dbReference>
<dbReference type="InterPro" id="IPR050273">
    <property type="entry name" value="GppA/Ppx_hydrolase"/>
</dbReference>
<name>A0ABS9ZZ31_9SPHI</name>
<accession>A0ABS9ZZ31</accession>
<reference evidence="2" key="1">
    <citation type="submission" date="2022-03" db="EMBL/GenBank/DDBJ databases">
        <authorList>
            <person name="Woo C.Y."/>
        </authorList>
    </citation>
    <scope>NUCLEOTIDE SEQUENCE</scope>
    <source>
        <strain evidence="2">CYS-01</strain>
    </source>
</reference>
<dbReference type="Pfam" id="PF02541">
    <property type="entry name" value="Ppx-GppA"/>
    <property type="match status" value="1"/>
</dbReference>
<dbReference type="PANTHER" id="PTHR30005">
    <property type="entry name" value="EXOPOLYPHOSPHATASE"/>
    <property type="match status" value="1"/>
</dbReference>
<dbReference type="CDD" id="cd24055">
    <property type="entry name" value="ASKHA_NBD_ChPPX-like"/>
    <property type="match status" value="1"/>
</dbReference>
<dbReference type="InterPro" id="IPR043129">
    <property type="entry name" value="ATPase_NBD"/>
</dbReference>
<sequence>MKKIAVIDLGTNTFHLVIAEVRLPGSFEVVYKTNQPVKLGENITLNNEIIPTAFERGLSCLEEFHNVIKQHRVDRIRAVATSAVRSAKNGNDFVQTVKKITGITIEIIDGIEEASLIYEGVKASGSIHSPSLIMDIGGGSTEFILCDQKEIFWKQSYNIGAARLLQQFFHSDPLSKEDNHKIKIHLENQLQSLIQVISQYQPQVMIGSAGAFESFYQMLNPHTHLSQIISTDIAISAYAQLAEKLLHSTHAERLQIPGLIPLRTDMIVMAVIQTSYVLELAKVEQLKLCSYDLKMGILAQISKEI</sequence>
<evidence type="ECO:0000259" key="1">
    <source>
        <dbReference type="Pfam" id="PF02541"/>
    </source>
</evidence>
<dbReference type="RefSeq" id="WP_243362786.1">
    <property type="nucleotide sequence ID" value="NZ_JALGBH010000002.1"/>
</dbReference>
<keyword evidence="3" id="KW-1185">Reference proteome</keyword>
<gene>
    <name evidence="2" type="ORF">MMF97_12655</name>
</gene>
<dbReference type="InterPro" id="IPR003695">
    <property type="entry name" value="Ppx_GppA_N"/>
</dbReference>
<dbReference type="EMBL" id="JALGBH010000002">
    <property type="protein sequence ID" value="MCJ0743566.1"/>
    <property type="molecule type" value="Genomic_DNA"/>
</dbReference>
<feature type="domain" description="Ppx/GppA phosphatase N-terminal" evidence="1">
    <location>
        <begin position="24"/>
        <end position="301"/>
    </location>
</feature>
<evidence type="ECO:0000313" key="3">
    <source>
        <dbReference type="Proteomes" id="UP001165460"/>
    </source>
</evidence>
<comment type="caution">
    <text evidence="2">The sequence shown here is derived from an EMBL/GenBank/DDBJ whole genome shotgun (WGS) entry which is preliminary data.</text>
</comment>